<dbReference type="PANTHER" id="PTHR42698">
    <property type="entry name" value="GTPASE ERA"/>
    <property type="match status" value="1"/>
</dbReference>
<keyword evidence="6" id="KW-0963">Cytoplasm</keyword>
<keyword evidence="6" id="KW-0690">Ribosome biogenesis</keyword>
<evidence type="ECO:0000256" key="1">
    <source>
        <dbReference type="ARBA" id="ARBA00007921"/>
    </source>
</evidence>
<reference evidence="9 10" key="1">
    <citation type="submission" date="2023-06" db="EMBL/GenBank/DDBJ databases">
        <title>Campylobacter magnum sp. nov., isolated from cecal contents of domestic pigs (Sus scrofa domesticus).</title>
        <authorList>
            <person name="Papic B."/>
            <person name="Gruntar I."/>
        </authorList>
    </citation>
    <scope>NUCLEOTIDE SEQUENCE [LARGE SCALE GENOMIC DNA]</scope>
    <source>
        <strain evidence="10">34484-21</strain>
    </source>
</reference>
<evidence type="ECO:0000256" key="3">
    <source>
        <dbReference type="ARBA" id="ARBA00022741"/>
    </source>
</evidence>
<keyword evidence="6" id="KW-0472">Membrane</keyword>
<evidence type="ECO:0000256" key="6">
    <source>
        <dbReference type="HAMAP-Rule" id="MF_00367"/>
    </source>
</evidence>
<feature type="binding site" evidence="6">
    <location>
        <begin position="62"/>
        <end position="66"/>
    </location>
    <ligand>
        <name>GTP</name>
        <dbReference type="ChEBI" id="CHEBI:37565"/>
    </ligand>
</feature>
<organism evidence="9 10">
    <name type="scientific">Campylobacter magnus</name>
    <dbReference type="NCBI Taxonomy" id="3026462"/>
    <lineage>
        <taxon>Bacteria</taxon>
        <taxon>Pseudomonadati</taxon>
        <taxon>Campylobacterota</taxon>
        <taxon>Epsilonproteobacteria</taxon>
        <taxon>Campylobacterales</taxon>
        <taxon>Campylobacteraceae</taxon>
        <taxon>Campylobacter</taxon>
    </lineage>
</organism>
<comment type="subcellular location">
    <subcellularLocation>
        <location evidence="6">Cytoplasm</location>
    </subcellularLocation>
    <subcellularLocation>
        <location evidence="6">Cell membrane</location>
        <topology evidence="6">Peripheral membrane protein</topology>
    </subcellularLocation>
</comment>
<dbReference type="InterPro" id="IPR030388">
    <property type="entry name" value="G_ERA_dom"/>
</dbReference>
<protein>
    <recommendedName>
        <fullName evidence="2 6">GTPase Era</fullName>
    </recommendedName>
</protein>
<dbReference type="InterPro" id="IPR027417">
    <property type="entry name" value="P-loop_NTPase"/>
</dbReference>
<dbReference type="PANTHER" id="PTHR42698:SF1">
    <property type="entry name" value="GTPASE ERA, MITOCHONDRIAL"/>
    <property type="match status" value="1"/>
</dbReference>
<keyword evidence="6" id="KW-0699">rRNA-binding</keyword>
<dbReference type="SUPFAM" id="SSF54814">
    <property type="entry name" value="Prokaryotic type KH domain (KH-domain type II)"/>
    <property type="match status" value="1"/>
</dbReference>
<dbReference type="Gene3D" id="3.30.300.20">
    <property type="match status" value="1"/>
</dbReference>
<dbReference type="Proteomes" id="UP001171111">
    <property type="component" value="Unassembled WGS sequence"/>
</dbReference>
<dbReference type="SUPFAM" id="SSF52540">
    <property type="entry name" value="P-loop containing nucleoside triphosphate hydrolases"/>
    <property type="match status" value="1"/>
</dbReference>
<dbReference type="NCBIfam" id="NF000908">
    <property type="entry name" value="PRK00089.1"/>
    <property type="match status" value="1"/>
</dbReference>
<feature type="domain" description="Era-type G" evidence="8">
    <location>
        <begin position="7"/>
        <end position="172"/>
    </location>
</feature>
<dbReference type="HAMAP" id="MF_00367">
    <property type="entry name" value="GTPase_Era"/>
    <property type="match status" value="1"/>
</dbReference>
<keyword evidence="5 6" id="KW-0342">GTP-binding</keyword>
<evidence type="ECO:0000259" key="8">
    <source>
        <dbReference type="PROSITE" id="PS51713"/>
    </source>
</evidence>
<feature type="binding site" evidence="6">
    <location>
        <begin position="15"/>
        <end position="22"/>
    </location>
    <ligand>
        <name>GTP</name>
        <dbReference type="ChEBI" id="CHEBI:37565"/>
    </ligand>
</feature>
<feature type="region of interest" description="G3" evidence="7">
    <location>
        <begin position="62"/>
        <end position="65"/>
    </location>
</feature>
<keyword evidence="10" id="KW-1185">Reference proteome</keyword>
<gene>
    <name evidence="6 9" type="primary">era</name>
    <name evidence="9" type="ORF">Q2362_06530</name>
</gene>
<comment type="function">
    <text evidence="6">An essential GTPase that binds both GDP and GTP, with rapid nucleotide exchange. Plays a role in 16S rRNA processing and 30S ribosomal subunit biogenesis and possibly also in cell cycle regulation and energy metabolism.</text>
</comment>
<feature type="region of interest" description="G5" evidence="7">
    <location>
        <begin position="151"/>
        <end position="153"/>
    </location>
</feature>
<comment type="similarity">
    <text evidence="1 6 7">Belongs to the TRAFAC class TrmE-Era-EngA-EngB-Septin-like GTPase superfamily. Era GTPase family.</text>
</comment>
<comment type="caution">
    <text evidence="9">The sequence shown here is derived from an EMBL/GenBank/DDBJ whole genome shotgun (WGS) entry which is preliminary data.</text>
</comment>
<dbReference type="InterPro" id="IPR005662">
    <property type="entry name" value="GTPase_Era-like"/>
</dbReference>
<evidence type="ECO:0000256" key="7">
    <source>
        <dbReference type="PROSITE-ProRule" id="PRU01050"/>
    </source>
</evidence>
<evidence type="ECO:0000313" key="9">
    <source>
        <dbReference type="EMBL" id="MDO2409752.1"/>
    </source>
</evidence>
<evidence type="ECO:0000256" key="4">
    <source>
        <dbReference type="ARBA" id="ARBA00022884"/>
    </source>
</evidence>
<evidence type="ECO:0000313" key="10">
    <source>
        <dbReference type="Proteomes" id="UP001171111"/>
    </source>
</evidence>
<feature type="region of interest" description="G1" evidence="7">
    <location>
        <begin position="15"/>
        <end position="22"/>
    </location>
</feature>
<evidence type="ECO:0000256" key="5">
    <source>
        <dbReference type="ARBA" id="ARBA00023134"/>
    </source>
</evidence>
<feature type="region of interest" description="G4" evidence="7">
    <location>
        <begin position="121"/>
        <end position="124"/>
    </location>
</feature>
<dbReference type="InterPro" id="IPR015946">
    <property type="entry name" value="KH_dom-like_a/b"/>
</dbReference>
<dbReference type="CDD" id="cd04163">
    <property type="entry name" value="Era"/>
    <property type="match status" value="1"/>
</dbReference>
<feature type="region of interest" description="G2" evidence="7">
    <location>
        <begin position="41"/>
        <end position="45"/>
    </location>
</feature>
<dbReference type="EMBL" id="JAULJQ010000007">
    <property type="protein sequence ID" value="MDO2409752.1"/>
    <property type="molecule type" value="Genomic_DNA"/>
</dbReference>
<dbReference type="Pfam" id="PF07650">
    <property type="entry name" value="KH_2"/>
    <property type="match status" value="1"/>
</dbReference>
<dbReference type="Gene3D" id="3.40.50.300">
    <property type="entry name" value="P-loop containing nucleotide triphosphate hydrolases"/>
    <property type="match status" value="1"/>
</dbReference>
<dbReference type="InterPro" id="IPR006073">
    <property type="entry name" value="GTP-bd"/>
</dbReference>
<keyword evidence="4 6" id="KW-0694">RNA-binding</keyword>
<name>A0ABT8TD15_9BACT</name>
<dbReference type="NCBIfam" id="TIGR00436">
    <property type="entry name" value="era"/>
    <property type="match status" value="1"/>
</dbReference>
<accession>A0ABT8TD15</accession>
<dbReference type="NCBIfam" id="TIGR00231">
    <property type="entry name" value="small_GTP"/>
    <property type="match status" value="1"/>
</dbReference>
<dbReference type="InterPro" id="IPR004044">
    <property type="entry name" value="KH_dom_type_2"/>
</dbReference>
<dbReference type="InterPro" id="IPR005225">
    <property type="entry name" value="Small_GTP-bd"/>
</dbReference>
<dbReference type="InterPro" id="IPR009019">
    <property type="entry name" value="KH_sf_prok-type"/>
</dbReference>
<feature type="binding site" evidence="6">
    <location>
        <begin position="121"/>
        <end position="124"/>
    </location>
    <ligand>
        <name>GTP</name>
        <dbReference type="ChEBI" id="CHEBI:37565"/>
    </ligand>
</feature>
<proteinExistence type="inferred from homology"/>
<dbReference type="RefSeq" id="WP_302244545.1">
    <property type="nucleotide sequence ID" value="NZ_JAULJQ010000007.1"/>
</dbReference>
<dbReference type="PROSITE" id="PS51713">
    <property type="entry name" value="G_ERA"/>
    <property type="match status" value="1"/>
</dbReference>
<sequence length="288" mass="32384">MRCKMPKSGFIAVLGRTNAGKSSLINYLLNTKIAMVSHKQNATRRLLKAIVMDGDNQLIFTDTPGLNDSQKAMNKILNERALLASQGSDAILFCASVFDDTSVYEKFLEMNSSLPHVVAITKIDLAKKEQLFAKLREYAKYSEHFSAIVPVSTKKAVFRRELLSEISKILPEAPHYYDSENISDAMAKDIYREFILEAIFECVSEELPYSAEVRVKNVSEGDMLRIEALIITDNASHKGIFISALKNIGIRARKLISALSGQKVYLGLEVVVEKNWLKDEKKLIKFID</sequence>
<comment type="subunit">
    <text evidence="6">Monomer.</text>
</comment>
<keyword evidence="6" id="KW-1003">Cell membrane</keyword>
<dbReference type="Pfam" id="PF01926">
    <property type="entry name" value="MMR_HSR1"/>
    <property type="match status" value="1"/>
</dbReference>
<dbReference type="CDD" id="cd22534">
    <property type="entry name" value="KH-II_Era"/>
    <property type="match status" value="1"/>
</dbReference>
<evidence type="ECO:0000256" key="2">
    <source>
        <dbReference type="ARBA" id="ARBA00020484"/>
    </source>
</evidence>
<keyword evidence="3 6" id="KW-0547">Nucleotide-binding</keyword>